<dbReference type="InterPro" id="IPR007383">
    <property type="entry name" value="DUF445"/>
</dbReference>
<dbReference type="Pfam" id="PF04286">
    <property type="entry name" value="DUF445"/>
    <property type="match status" value="1"/>
</dbReference>
<dbReference type="PANTHER" id="PTHR38442:SF1">
    <property type="entry name" value="INNER MEMBRANE PROTEIN"/>
    <property type="match status" value="1"/>
</dbReference>
<dbReference type="GO" id="GO:0005886">
    <property type="term" value="C:plasma membrane"/>
    <property type="evidence" value="ECO:0007669"/>
    <property type="project" value="TreeGrafter"/>
</dbReference>
<dbReference type="EMBL" id="JAAIYP010000037">
    <property type="protein sequence ID" value="NFV80464.1"/>
    <property type="molecule type" value="Genomic_DNA"/>
</dbReference>
<dbReference type="AlphaFoldDB" id="A0A7C9QTX6"/>
<reference evidence="2 3" key="1">
    <citation type="submission" date="2020-02" db="EMBL/GenBank/DDBJ databases">
        <authorList>
            <person name="Dziuba M."/>
            <person name="Kuznetsov B."/>
            <person name="Mardanov A."/>
            <person name="Ravin N."/>
            <person name="Grouzdev D."/>
        </authorList>
    </citation>
    <scope>NUCLEOTIDE SEQUENCE [LARGE SCALE GENOMIC DNA]</scope>
    <source>
        <strain evidence="2 3">SpK</strain>
    </source>
</reference>
<dbReference type="PANTHER" id="PTHR38442">
    <property type="entry name" value="INNER MEMBRANE PROTEIN-RELATED"/>
    <property type="match status" value="1"/>
</dbReference>
<dbReference type="RefSeq" id="WP_163678778.1">
    <property type="nucleotide sequence ID" value="NZ_JAAIYP010000037.1"/>
</dbReference>
<keyword evidence="1" id="KW-1133">Transmembrane helix</keyword>
<feature type="transmembrane region" description="Helical" evidence="1">
    <location>
        <begin position="19"/>
        <end position="38"/>
    </location>
</feature>
<sequence length="415" mass="45261">MAPTFADSNRATRLRRMKILAGGLLALMVVLFVTASLTQDRWPALAYVRAFAEAAMVGAVADWFAVVALFRRPFGLPIPHTAIIPRNKDRIGRALGEFVANHFLAPEVVAAKLDSLDAAGWLARWLNQGDNATRLARRLAGLAPALLESLDADTAGPLARAGLRQGLAAVPAAPLLARLVAALATSGHHQSLFDQLLDAAAGLLDGHGETIRERMAERSWKWLPRWVDRKLADKMVDGSRAALAEMHAPDHPWRLEAQVLVLEWCDRLTRDPDLVARGESLKAEMLNHPEMAAALDAAWIAARDRLRDALASDNAPLAAPIEQLLRKAGARLAGDEHLRAVLNRWLRRAVDRVAVPRRADIGDFIAGVVERWDGRTLTRRLELQVGPDLQYIRINGTVVGGLVGLAIHGISRLLG</sequence>
<evidence type="ECO:0000256" key="1">
    <source>
        <dbReference type="SAM" id="Phobius"/>
    </source>
</evidence>
<gene>
    <name evidence="2" type="ORF">G4223_10115</name>
</gene>
<comment type="caution">
    <text evidence="2">The sequence shown here is derived from an EMBL/GenBank/DDBJ whole genome shotgun (WGS) entry which is preliminary data.</text>
</comment>
<organism evidence="2 3">
    <name type="scientific">Magnetospirillum aberrantis SpK</name>
    <dbReference type="NCBI Taxonomy" id="908842"/>
    <lineage>
        <taxon>Bacteria</taxon>
        <taxon>Pseudomonadati</taxon>
        <taxon>Pseudomonadota</taxon>
        <taxon>Alphaproteobacteria</taxon>
        <taxon>Rhodospirillales</taxon>
        <taxon>Rhodospirillaceae</taxon>
        <taxon>Magnetospirillum</taxon>
    </lineage>
</organism>
<evidence type="ECO:0000313" key="2">
    <source>
        <dbReference type="EMBL" id="NFV80464.1"/>
    </source>
</evidence>
<keyword evidence="1" id="KW-0472">Membrane</keyword>
<protein>
    <submittedName>
        <fullName evidence="2">DUF445 domain-containing protein</fullName>
    </submittedName>
</protein>
<keyword evidence="1" id="KW-0812">Transmembrane</keyword>
<evidence type="ECO:0000313" key="3">
    <source>
        <dbReference type="Proteomes" id="UP000480684"/>
    </source>
</evidence>
<keyword evidence="3" id="KW-1185">Reference proteome</keyword>
<name>A0A7C9QTX6_9PROT</name>
<dbReference type="Proteomes" id="UP000480684">
    <property type="component" value="Unassembled WGS sequence"/>
</dbReference>
<accession>A0A7C9QTX6</accession>
<proteinExistence type="predicted"/>